<protein>
    <submittedName>
        <fullName evidence="10">Hemagglutinin repeat-containing protein</fullName>
    </submittedName>
</protein>
<feature type="transmembrane region" description="Helical" evidence="8">
    <location>
        <begin position="12"/>
        <end position="34"/>
    </location>
</feature>
<dbReference type="InterPro" id="IPR012334">
    <property type="entry name" value="Pectin_lyas_fold"/>
</dbReference>
<dbReference type="InterPro" id="IPR008638">
    <property type="entry name" value="FhaB/CdiA-like_TPS"/>
</dbReference>
<dbReference type="FunFam" id="2.160.20.10:FF:000048">
    <property type="entry name" value="tRNA nuclease CdiA"/>
    <property type="match status" value="1"/>
</dbReference>
<feature type="compositionally biased region" description="Basic and acidic residues" evidence="7">
    <location>
        <begin position="2076"/>
        <end position="2090"/>
    </location>
</feature>
<sequence length="3330" mass="340388">MNQPPVRLSFRLLSYVISALIAGQPLLPAVGAVITPQGKTSTDKAANGVPVVNIATPNGAGISHNQFKDYNVGKEGLILNNATGKLNQTQLGGIINGNANLKAGQEAKGIINEVTGGNRSQLQGYTEVAGKAANVMVANPYGITCNGCGFINTPQATLTTGKPVFDAQGNLQALDVKKGSISIDGQGIDASHSDALSIISRATEVNAAIHAKDLKVIAGANRVNADGSVQAQQGEGAAPTVAVDTGALGGMYANRIRLISSDKGVGVNLGDLNARQGDITLDANGKLTVHNSLASGAIAAKGQDIALSGDHKASGNIALDSQGDIALGNGSLNSDQDLVLNANGTLTQRNEKLTAGRDVSLTAKNIHQDAGSQVNAARHITANARDSLISQGQITAGQNLNVNASTLTQSGKMLAGGNAQLNASTLTNSGQVQGNALAMSSTTLNNSGSLVSGTTLNVQSQDFTQTGSAGAKGKADITASRSLINSGSLVTDEALTLKAGNVTQNGTLSGGKALTLNASTLSSGKSSLTHSGNALSVQTTTATLDGEFSAGGDMQLSADQLSTVGGAQVQSGKNLSITAREASLAGTQAARNALTVNASGTLNHSGNSSANAVTLHAPVINNSGTVVGSTLRTQSQTLTNNGMLQGDNVLALGTDTLNNLHDGTLYSASALTLDIPDITNHGVIASDAALTVRGHSLINSGQMLGKALSFDLRSLSNSGALQSDSLLTVNGGTFNNSQSGTLYSAGEMTLNGTDISNSGLITSDRGLTLNASSLTNPGKITANTLGVNADMLHSDGLLQGTNELTLSGDNLYQGAGGRWLTAGDLSLTGNTLTTAGTTQGQQLSVNAGDWTSPGSVLATGALDASLRGTLLNNGDLMSQGQFTLQASTLTNHGKILSGGAMRLSGTQFTSDGSLQGDTLGLTYNGVNNQGTVIGLRELTLNGNSTLNNGGSLLSQGTLAIQAGEVTNSGLWQGQNMTLDAGRLNNSGAIQSALDLALTLSGDVIAATGSKITALGEARITGKALSNQGLISASTLALQGDSLTNRGEISGVNSLSADLHGALQQQGKLLTGGGLSVTAADITNSGQIQGARTRLQANSLDNSGRIQGDNGLTLTQLNALTNRASGVILSPTTLNISAPVFTNDGTIQGNGQTTLTAATQIRNNGKMLSGSDLTLTTADYDGNGWLQATNLVLNVAKLANGGTVMATNKATLDGTTFNNAGMFQAGMLDVNYQTLNNSGTLLGNQGMQLTGNTLNNSNGKLFSGGDIMADVTSLSGIGQLVALGNLTLKLTNSFTAQGVIAANKQLSLTSQGDITNGGTLQGNGITLNAAGNLSNNGHITAGSGTTALSGRSVAMNASGSLQAGGDVSLTSLGNITLEGFTGTTGNLVLNAPAAIINTALLYAGKNLSLYGNSIQNLRGDILAGNNLLMQKNASGAANAEVINTSGSIETQTGDITINTGHLLNQRDGISESRSYVQAENSPVPNGEHSVSVRVGDLGEDGWGYYVESYNGSGGGGFEAWAVPTEKGSTQKFLTGTTIVDVTATGGAARISSGNNLQINAATLDNLGSNLLATNSVNLSGSSLNNQSYFGYAQDEYNVYSYYGKLAMILNEGHMQYGHASSDDRVTFTLSGSPEYVTRSSGQALRAVIQAGGNVSANFSSDISNTSTTSNAGGITNSITAPNLNTPSAQSIGDGASQQALDDAGTLAITTPTWQDAGNNGQSIADGTGLAPAGIDDSYPLPSGKNGYFVPSSDPDSPYLITVNPKLDGLGQVDQSLFGDLWKLLGMNPGAAPRETNSQYTDTNQFLGSSYMMDRLHLNPDNDYRFLGDAAFDTRYVSNYVLNQTGSRYINGLGSDLDQMRYLMDSAAEAQTSLGLRFGVALTADQLAALDHSILWWETATLNGKTVMVPKVYLSPKDTEVHNGSVIGGNTVQLAGGKVTNDGSSLLAQNGLTIDSSNSINNLSNGLIRAGGNLSLTSIDDINNISSSIAGKTVQLESIEGSISNITQHRNWELDAPGDDITLKDTYTGKVASITATDDLSINADKDISVTGAAIGAGGSVTLKADNDLKLNAIDNSESSRHATNETHHSSADRTTVSAGDNVTLVAGRDITSQAAGIAAENNVGIQAGRDVNLQAEATVDGSSTREKKKTVIDESVRQQGTEIASGGNTTILAGRDVNSQAAQVTASGDIGVAAGRDVNLTTATESDYHYKEQTKTKKGFLSSKTTHTIEEDSATREAGTLLSGDNVQVQAGNNLLVKGSSVVGDGTVALEAGNNVDIVAATNTDSSWRFKEEHKSGLMGSGGIGFTIGSSTTKHSLREEGTTQSQSFSTVGSTGGSVVISAGKQAHIGGADLIAQKDLSVVGDSVLIDPGHDKRTRDETFEQKKSGLTVALSGTVGSAINNAVSATQDAQDESDGRLAALKATKAALSGVQAGQAAQAADVTGDPNAMGVSLSLTTQKSKSQQHAESDAVAGSTLTAGNNLAVIATGKNKGDHSGDIVIAGSQLKAGGDTLLSADNDILLSGAANTRQTSGKNSSSGGGVGVSIGAGGNGAGISVFANVNAAKGKDKGNGTDWTETTVDSGKTVTIESGRDTTLNGALVNGNKIIADVGRDLWMSSQQDNNDYDSKQTSVAAGGSFTFGSMTGSGYINASQDKMKSRFDSVAEQTGLYAGNGGFDVTVGSHTQLDGAVIASTASADKNSLDTGTLGFSDIHNEADFKTKHSGISLSGGGSFGGDFQGNMPGGMISAAGNSGHAEGTTQAAVANGTLTIRDKDNQKQDVADLSRDTAHANDSISPIFDKEKEQKRLQEVGLISDIGGQAADIARTQGEINALEKAKSESKATLPDNPTEEQRQNYLAELRNTQAYKDEMQKYGTGSDMQRGIQAATAALQGLAGGNIAGALAGASAPELANIIGHEAGIDDNTAAKTIAHAILGGVTAAMQGNSAAAGAVGGASGELAAKAIAGMLYPGVKDLDTLTEDQKQTVSTLASISAGMAGGLAGGDTAGAAAGASAGKNAVENNSLSAKDEKKRQDTQWSLPYIKDASEKAKAEKLVADLDAKDKAFDAALDNACQGLSSSACQGMRQELAVMGKSYDEQMDGQYVGTMGSVYKEGADKIAGQQWQYATADAKAQRDADVKRIAQNWGVSPETASTLYDTMTVVHTTAAIGGAVYGMKGVKEPTTVKPTGNASAFDANEIRFSQNTVSYNKTERTGSGAGMKYTYDDLVSGMKKDGWKGDPVDVIKMPDGQMTSMDNTRISAAREAGIKVEANVRTYDEKLTPLEIERFSDRKRGFVPQTWGEAITGRINKQSGGFGDKNPYGSHESPRITGKGK</sequence>
<keyword evidence="5" id="KW-0843">Virulence</keyword>
<comment type="subcellular location">
    <subcellularLocation>
        <location evidence="1">Target cell</location>
        <location evidence="1">Target cell cytoplasm</location>
    </subcellularLocation>
</comment>
<feature type="region of interest" description="Disordered" evidence="7">
    <location>
        <begin position="1709"/>
        <end position="1735"/>
    </location>
</feature>
<evidence type="ECO:0000256" key="1">
    <source>
        <dbReference type="ARBA" id="ARBA00004219"/>
    </source>
</evidence>
<keyword evidence="4" id="KW-1266">Target cell cytoplasm</keyword>
<keyword evidence="8" id="KW-0812">Transmembrane</keyword>
<dbReference type="Pfam" id="PF05860">
    <property type="entry name" value="TPS"/>
    <property type="match status" value="1"/>
</dbReference>
<dbReference type="SMART" id="SM00912">
    <property type="entry name" value="Haemagg_act"/>
    <property type="match status" value="1"/>
</dbReference>
<name>A0AAJ2S5W7_9ENTR</name>
<evidence type="ECO:0000256" key="8">
    <source>
        <dbReference type="SAM" id="Phobius"/>
    </source>
</evidence>
<keyword evidence="3" id="KW-0732">Signal</keyword>
<dbReference type="Gene3D" id="2.160.20.10">
    <property type="entry name" value="Single-stranded right-handed beta-helix, Pectin lyase-like"/>
    <property type="match status" value="1"/>
</dbReference>
<dbReference type="RefSeq" id="WP_319627151.1">
    <property type="nucleotide sequence ID" value="NZ_JAWXRB010000002.1"/>
</dbReference>
<keyword evidence="2" id="KW-0800">Toxin</keyword>
<dbReference type="Proteomes" id="UP001282336">
    <property type="component" value="Unassembled WGS sequence"/>
</dbReference>
<dbReference type="InterPro" id="IPR049271">
    <property type="entry name" value="DUF6862"/>
</dbReference>
<dbReference type="InterPro" id="IPR025157">
    <property type="entry name" value="Hemagglutinin_rpt"/>
</dbReference>
<organism evidence="10 11">
    <name type="scientific">Scandinavium lactucae</name>
    <dbReference type="NCBI Taxonomy" id="3095028"/>
    <lineage>
        <taxon>Bacteria</taxon>
        <taxon>Pseudomonadati</taxon>
        <taxon>Pseudomonadota</taxon>
        <taxon>Gammaproteobacteria</taxon>
        <taxon>Enterobacterales</taxon>
        <taxon>Enterobacteriaceae</taxon>
        <taxon>Scandinavium</taxon>
    </lineage>
</organism>
<accession>A0AAJ2S5W7</accession>
<evidence type="ECO:0000256" key="5">
    <source>
        <dbReference type="ARBA" id="ARBA00023026"/>
    </source>
</evidence>
<dbReference type="GO" id="GO:0090729">
    <property type="term" value="F:toxin activity"/>
    <property type="evidence" value="ECO:0007669"/>
    <property type="project" value="UniProtKB-KW"/>
</dbReference>
<evidence type="ECO:0000313" key="10">
    <source>
        <dbReference type="EMBL" id="MDX6030546.1"/>
    </source>
</evidence>
<feature type="region of interest" description="Disordered" evidence="7">
    <location>
        <begin position="2074"/>
        <end position="2095"/>
    </location>
</feature>
<evidence type="ECO:0000256" key="7">
    <source>
        <dbReference type="SAM" id="MobiDB-lite"/>
    </source>
</evidence>
<keyword evidence="8" id="KW-1133">Transmembrane helix</keyword>
<proteinExistence type="inferred from homology"/>
<reference evidence="10" key="1">
    <citation type="submission" date="2023-11" db="EMBL/GenBank/DDBJ databases">
        <title>Scandinavium wanjuensis sp. nov., isolated from lettuce South Korea.</title>
        <authorList>
            <person name="Park J."/>
            <person name="Park S."/>
            <person name="Oh K.K."/>
            <person name="Cho G.S."/>
            <person name="Franz C.M.A.P."/>
        </authorList>
    </citation>
    <scope>NUCLEOTIDE SEQUENCE</scope>
    <source>
        <strain evidence="10">V105_12</strain>
    </source>
</reference>
<evidence type="ECO:0000256" key="2">
    <source>
        <dbReference type="ARBA" id="ARBA00022656"/>
    </source>
</evidence>
<evidence type="ECO:0000256" key="6">
    <source>
        <dbReference type="ARBA" id="ARBA00024043"/>
    </source>
</evidence>
<dbReference type="EMBL" id="JAWXRC010000018">
    <property type="protein sequence ID" value="MDX6030546.1"/>
    <property type="molecule type" value="Genomic_DNA"/>
</dbReference>
<comment type="similarity">
    <text evidence="6">In the N-terminal section; belongs to the CdiA toxin family.</text>
</comment>
<comment type="caution">
    <text evidence="10">The sequence shown here is derived from an EMBL/GenBank/DDBJ whole genome shotgun (WGS) entry which is preliminary data.</text>
</comment>
<dbReference type="InterPro" id="IPR008619">
    <property type="entry name" value="Filamentous_hemagglutn_rpt"/>
</dbReference>
<dbReference type="Pfam" id="PF13332">
    <property type="entry name" value="Fil_haemagg_2"/>
    <property type="match status" value="3"/>
</dbReference>
<keyword evidence="8" id="KW-0472">Membrane</keyword>
<feature type="region of interest" description="Disordered" evidence="7">
    <location>
        <begin position="3302"/>
        <end position="3330"/>
    </location>
</feature>
<evidence type="ECO:0000259" key="9">
    <source>
        <dbReference type="SMART" id="SM00912"/>
    </source>
</evidence>
<dbReference type="Pfam" id="PF05594">
    <property type="entry name" value="Fil_haemagg"/>
    <property type="match status" value="11"/>
</dbReference>
<dbReference type="Pfam" id="PF04829">
    <property type="entry name" value="PT-VENN"/>
    <property type="match status" value="1"/>
</dbReference>
<dbReference type="InterPro" id="IPR011050">
    <property type="entry name" value="Pectin_lyase_fold/virulence"/>
</dbReference>
<feature type="domain" description="Filamentous haemagglutinin FhaB/tRNA nuclease CdiA-like TPS" evidence="9">
    <location>
        <begin position="46"/>
        <end position="168"/>
    </location>
</feature>
<evidence type="ECO:0000313" key="11">
    <source>
        <dbReference type="Proteomes" id="UP001282336"/>
    </source>
</evidence>
<gene>
    <name evidence="10" type="ORF">SIL20_03315</name>
</gene>
<dbReference type="InterPro" id="IPR006914">
    <property type="entry name" value="VENN_dom"/>
</dbReference>
<feature type="compositionally biased region" description="Polar residues" evidence="7">
    <location>
        <begin position="1709"/>
        <end position="1723"/>
    </location>
</feature>
<dbReference type="GO" id="GO:0004521">
    <property type="term" value="F:RNA endonuclease activity"/>
    <property type="evidence" value="ECO:0007669"/>
    <property type="project" value="UniProtKB-ARBA"/>
</dbReference>
<evidence type="ECO:0000256" key="3">
    <source>
        <dbReference type="ARBA" id="ARBA00022729"/>
    </source>
</evidence>
<dbReference type="SUPFAM" id="SSF51126">
    <property type="entry name" value="Pectin lyase-like"/>
    <property type="match status" value="1"/>
</dbReference>
<dbReference type="Pfam" id="PF21726">
    <property type="entry name" value="DUF6862"/>
    <property type="match status" value="1"/>
</dbReference>
<dbReference type="GO" id="GO:0030430">
    <property type="term" value="C:host cell cytoplasm"/>
    <property type="evidence" value="ECO:0007669"/>
    <property type="project" value="UniProtKB-ARBA"/>
</dbReference>
<evidence type="ECO:0000256" key="4">
    <source>
        <dbReference type="ARBA" id="ARBA00022913"/>
    </source>
</evidence>
<dbReference type="NCBIfam" id="TIGR01901">
    <property type="entry name" value="adhes_NPXG"/>
    <property type="match status" value="1"/>
</dbReference>